<comment type="caution">
    <text evidence="3">The sequence shown here is derived from an EMBL/GenBank/DDBJ whole genome shotgun (WGS) entry which is preliminary data.</text>
</comment>
<dbReference type="Proteomes" id="UP001597183">
    <property type="component" value="Unassembled WGS sequence"/>
</dbReference>
<keyword evidence="4" id="KW-1185">Reference proteome</keyword>
<evidence type="ECO:0000256" key="1">
    <source>
        <dbReference type="ARBA" id="ARBA00006525"/>
    </source>
</evidence>
<dbReference type="PANTHER" id="PTHR43022">
    <property type="entry name" value="PROTEIN SMF"/>
    <property type="match status" value="1"/>
</dbReference>
<evidence type="ECO:0000259" key="2">
    <source>
        <dbReference type="Pfam" id="PF02481"/>
    </source>
</evidence>
<dbReference type="InterPro" id="IPR057666">
    <property type="entry name" value="DrpA_SLOG"/>
</dbReference>
<gene>
    <name evidence="3" type="ORF">ACFQ5G_51930</name>
</gene>
<dbReference type="EMBL" id="JBHTMK010000075">
    <property type="protein sequence ID" value="MFD1373893.1"/>
    <property type="molecule type" value="Genomic_DNA"/>
</dbReference>
<accession>A0ABW4AUL9</accession>
<organism evidence="3 4">
    <name type="scientific">Actinoplanes sichuanensis</name>
    <dbReference type="NCBI Taxonomy" id="512349"/>
    <lineage>
        <taxon>Bacteria</taxon>
        <taxon>Bacillati</taxon>
        <taxon>Actinomycetota</taxon>
        <taxon>Actinomycetes</taxon>
        <taxon>Micromonosporales</taxon>
        <taxon>Micromonosporaceae</taxon>
        <taxon>Actinoplanes</taxon>
    </lineage>
</organism>
<evidence type="ECO:0000313" key="3">
    <source>
        <dbReference type="EMBL" id="MFD1373893.1"/>
    </source>
</evidence>
<name>A0ABW4AUL9_9ACTN</name>
<evidence type="ECO:0000313" key="4">
    <source>
        <dbReference type="Proteomes" id="UP001597183"/>
    </source>
</evidence>
<proteinExistence type="inferred from homology"/>
<dbReference type="Pfam" id="PF02481">
    <property type="entry name" value="DNA_processg_A"/>
    <property type="match status" value="1"/>
</dbReference>
<feature type="domain" description="Smf/DprA SLOG" evidence="2">
    <location>
        <begin position="86"/>
        <end position="293"/>
    </location>
</feature>
<reference evidence="4" key="1">
    <citation type="journal article" date="2019" name="Int. J. Syst. Evol. Microbiol.">
        <title>The Global Catalogue of Microorganisms (GCM) 10K type strain sequencing project: providing services to taxonomists for standard genome sequencing and annotation.</title>
        <authorList>
            <consortium name="The Broad Institute Genomics Platform"/>
            <consortium name="The Broad Institute Genome Sequencing Center for Infectious Disease"/>
            <person name="Wu L."/>
            <person name="Ma J."/>
        </authorList>
    </citation>
    <scope>NUCLEOTIDE SEQUENCE [LARGE SCALE GENOMIC DNA]</scope>
    <source>
        <strain evidence="4">CCM 7526</strain>
    </source>
</reference>
<protein>
    <submittedName>
        <fullName evidence="3">DNA-processing protein DprA</fullName>
    </submittedName>
</protein>
<sequence>MASDDHDRLARIAITYLTSPGDPHIHAQVTADGPVAVYRHLVQTGAGWQRTAHVRRAVAALRTARWRLLVPGEADWPTGLDRLADIEPTPDTAISGYAPPLALWVSGAADPTTVLTNAVTITGSRAATAYGLHVAGDIAAGCARAGWTVVAAGNFGIDAAAHRAALAADHPTVVVLPAGLDRPHPAGHQHLFGYIRSTGLLISEAPPGTDVVRRRFPARQRLLPALTAGTVLVEAAARTTDPFTAVTVATALGRTAMAVPGPVTSAQSAGCHQMLRDPRVHLVTDADDVLTHLNQR</sequence>
<dbReference type="InterPro" id="IPR003488">
    <property type="entry name" value="DprA"/>
</dbReference>
<comment type="similarity">
    <text evidence="1">Belongs to the DprA/Smf family.</text>
</comment>
<dbReference type="SUPFAM" id="SSF102405">
    <property type="entry name" value="MCP/YpsA-like"/>
    <property type="match status" value="1"/>
</dbReference>
<dbReference type="PANTHER" id="PTHR43022:SF1">
    <property type="entry name" value="PROTEIN SMF"/>
    <property type="match status" value="1"/>
</dbReference>
<dbReference type="RefSeq" id="WP_317795356.1">
    <property type="nucleotide sequence ID" value="NZ_AP028461.1"/>
</dbReference>
<dbReference type="Gene3D" id="3.40.50.450">
    <property type="match status" value="1"/>
</dbReference>